<sequence length="329" mass="36178">MKTQVYFVLCGFLLPIASTARLDPYNVDRHQISVSGISSGACMATQFHVVHSRDIMGVGMIAGAPYMCAEGSAITATSMCTKTPNYVSVSALQAITSSAAFVFNIDSTSHMKNDKVWIFSGTQDSVVNPGAGAKIRDYYSHYVTSGSIKTVFDVPAEHSMPTAAYGGQCDKLNSANYLNKCHYNAAFEMLNFIYGGHLRNPTTAKGSLIQFDQSDFFYFAPPITYSMDNKGYVYIPSGCQNKQTACKLHIAFHGCEMGQSRIGDAYVRHAGYNEVGEANNIIILYPQAVSTLTNPHSCWDWWGYTGYTYATSSGFQITAVYRMMDRVIR</sequence>
<accession>A0AAN9G3J7</accession>
<reference evidence="2 3" key="1">
    <citation type="submission" date="2024-02" db="EMBL/GenBank/DDBJ databases">
        <title>Chromosome-scale genome assembly of the rough periwinkle Littorina saxatilis.</title>
        <authorList>
            <person name="De Jode A."/>
            <person name="Faria R."/>
            <person name="Formenti G."/>
            <person name="Sims Y."/>
            <person name="Smith T.P."/>
            <person name="Tracey A."/>
            <person name="Wood J.M.D."/>
            <person name="Zagrodzka Z.B."/>
            <person name="Johannesson K."/>
            <person name="Butlin R.K."/>
            <person name="Leder E.H."/>
        </authorList>
    </citation>
    <scope>NUCLEOTIDE SEQUENCE [LARGE SCALE GENOMIC DNA]</scope>
    <source>
        <strain evidence="2">Snail1</strain>
        <tissue evidence="2">Muscle</tissue>
    </source>
</reference>
<dbReference type="EMBL" id="JBAMIC010000021">
    <property type="protein sequence ID" value="KAK7092675.1"/>
    <property type="molecule type" value="Genomic_DNA"/>
</dbReference>
<dbReference type="AlphaFoldDB" id="A0AAN9G3J7"/>
<name>A0AAN9G3J7_9CAEN</name>
<gene>
    <name evidence="2" type="ORF">V1264_008385</name>
</gene>
<dbReference type="InterPro" id="IPR029058">
    <property type="entry name" value="AB_hydrolase_fold"/>
</dbReference>
<dbReference type="PANTHER" id="PTHR42972:SF8">
    <property type="entry name" value="POLYHYDROXYBUTYRATE DEPOLYMERASE"/>
    <property type="match status" value="1"/>
</dbReference>
<dbReference type="PANTHER" id="PTHR42972">
    <property type="entry name" value="TOL-PAL SYSTEM PROTEIN TOLB"/>
    <property type="match status" value="1"/>
</dbReference>
<proteinExistence type="predicted"/>
<keyword evidence="1" id="KW-0732">Signal</keyword>
<feature type="chain" id="PRO_5042900075" description="Polyhydroxybutyrate depolymerase" evidence="1">
    <location>
        <begin position="20"/>
        <end position="329"/>
    </location>
</feature>
<evidence type="ECO:0000313" key="3">
    <source>
        <dbReference type="Proteomes" id="UP001374579"/>
    </source>
</evidence>
<dbReference type="Proteomes" id="UP001374579">
    <property type="component" value="Unassembled WGS sequence"/>
</dbReference>
<evidence type="ECO:0000256" key="1">
    <source>
        <dbReference type="SAM" id="SignalP"/>
    </source>
</evidence>
<feature type="signal peptide" evidence="1">
    <location>
        <begin position="1"/>
        <end position="19"/>
    </location>
</feature>
<dbReference type="SUPFAM" id="SSF53474">
    <property type="entry name" value="alpha/beta-Hydrolases"/>
    <property type="match status" value="1"/>
</dbReference>
<protein>
    <recommendedName>
        <fullName evidence="4">Polyhydroxybutyrate depolymerase</fullName>
    </recommendedName>
</protein>
<keyword evidence="3" id="KW-1185">Reference proteome</keyword>
<evidence type="ECO:0000313" key="2">
    <source>
        <dbReference type="EMBL" id="KAK7092675.1"/>
    </source>
</evidence>
<organism evidence="2 3">
    <name type="scientific">Littorina saxatilis</name>
    <dbReference type="NCBI Taxonomy" id="31220"/>
    <lineage>
        <taxon>Eukaryota</taxon>
        <taxon>Metazoa</taxon>
        <taxon>Spiralia</taxon>
        <taxon>Lophotrochozoa</taxon>
        <taxon>Mollusca</taxon>
        <taxon>Gastropoda</taxon>
        <taxon>Caenogastropoda</taxon>
        <taxon>Littorinimorpha</taxon>
        <taxon>Littorinoidea</taxon>
        <taxon>Littorinidae</taxon>
        <taxon>Littorina</taxon>
    </lineage>
</organism>
<comment type="caution">
    <text evidence="2">The sequence shown here is derived from an EMBL/GenBank/DDBJ whole genome shotgun (WGS) entry which is preliminary data.</text>
</comment>
<evidence type="ECO:0008006" key="4">
    <source>
        <dbReference type="Google" id="ProtNLM"/>
    </source>
</evidence>
<dbReference type="Gene3D" id="3.40.50.1820">
    <property type="entry name" value="alpha/beta hydrolase"/>
    <property type="match status" value="2"/>
</dbReference>